<accession>A0AAN0SAK1</accession>
<feature type="transmembrane region" description="Helical" evidence="1">
    <location>
        <begin position="12"/>
        <end position="39"/>
    </location>
</feature>
<gene>
    <name evidence="2" type="ORF">IX92_05770</name>
</gene>
<keyword evidence="3" id="KW-1185">Reference proteome</keyword>
<dbReference type="AlphaFoldDB" id="A0AAN0SAK1"/>
<reference evidence="2 3" key="1">
    <citation type="submission" date="2014-10" db="EMBL/GenBank/DDBJ databases">
        <title>The Complete Genome Sequence for the Shellfish Pathogen Vibrio coralliilyticus RE98 Isolated from a Shellfish Hatchery.</title>
        <authorList>
            <person name="Richards G.P."/>
            <person name="Bono J.L."/>
            <person name="Watson M.A."/>
            <person name="Needleman D.S."/>
        </authorList>
    </citation>
    <scope>NUCLEOTIDE SEQUENCE [LARGE SCALE GENOMIC DNA]</scope>
    <source>
        <strain evidence="2 3">RE98</strain>
    </source>
</reference>
<dbReference type="KEGG" id="vcy:IX92_05770"/>
<feature type="transmembrane region" description="Helical" evidence="1">
    <location>
        <begin position="81"/>
        <end position="103"/>
    </location>
</feature>
<keyword evidence="1" id="KW-0812">Transmembrane</keyword>
<evidence type="ECO:0000313" key="3">
    <source>
        <dbReference type="Proteomes" id="UP000030081"/>
    </source>
</evidence>
<evidence type="ECO:0000313" key="2">
    <source>
        <dbReference type="EMBL" id="AIW18582.1"/>
    </source>
</evidence>
<dbReference type="RefSeq" id="WP_043007676.1">
    <property type="nucleotide sequence ID" value="NZ_CP009617.1"/>
</dbReference>
<proteinExistence type="predicted"/>
<protein>
    <submittedName>
        <fullName evidence="2">Uncharacterized protein</fullName>
    </submittedName>
</protein>
<feature type="transmembrane region" description="Helical" evidence="1">
    <location>
        <begin position="51"/>
        <end position="69"/>
    </location>
</feature>
<sequence length="111" mass="12153">MSESKPEYSKELVVVVNSIAAFVVVFILHLVYGAFHVLILSPEGNSLLSEAWFLPAAIIGILVSVGLILRKEWARKISLFAGLLGLLVFPVGTVVSICLVVALHKNRTYYI</sequence>
<dbReference type="EMBL" id="CP009617">
    <property type="protein sequence ID" value="AIW18582.1"/>
    <property type="molecule type" value="Genomic_DNA"/>
</dbReference>
<organism evidence="2 3">
    <name type="scientific">Vibrio coralliilyticus</name>
    <dbReference type="NCBI Taxonomy" id="190893"/>
    <lineage>
        <taxon>Bacteria</taxon>
        <taxon>Pseudomonadati</taxon>
        <taxon>Pseudomonadota</taxon>
        <taxon>Gammaproteobacteria</taxon>
        <taxon>Vibrionales</taxon>
        <taxon>Vibrionaceae</taxon>
        <taxon>Vibrio</taxon>
    </lineage>
</organism>
<evidence type="ECO:0000256" key="1">
    <source>
        <dbReference type="SAM" id="Phobius"/>
    </source>
</evidence>
<keyword evidence="1" id="KW-0472">Membrane</keyword>
<keyword evidence="1" id="KW-1133">Transmembrane helix</keyword>
<dbReference type="Proteomes" id="UP000030081">
    <property type="component" value="Chromosome 1"/>
</dbReference>
<name>A0AAN0SAK1_9VIBR</name>